<organism evidence="1 2">
    <name type="scientific">Bradyrhizobium pachyrhizi</name>
    <dbReference type="NCBI Taxonomy" id="280333"/>
    <lineage>
        <taxon>Bacteria</taxon>
        <taxon>Pseudomonadati</taxon>
        <taxon>Pseudomonadota</taxon>
        <taxon>Alphaproteobacteria</taxon>
        <taxon>Hyphomicrobiales</taxon>
        <taxon>Nitrobacteraceae</taxon>
        <taxon>Bradyrhizobium</taxon>
    </lineage>
</organism>
<dbReference type="RefSeq" id="WP_028331611.1">
    <property type="nucleotide sequence ID" value="NZ_CP121667.1"/>
</dbReference>
<reference evidence="1 2" key="1">
    <citation type="submission" date="2019-12" db="EMBL/GenBank/DDBJ databases">
        <title>Draft genome sequences Bradyrhizobium cajani AMBPC1010, Bradyrhizobium pachyrhizi AMBPC1040 and Bradyrhizobium yuanmingense ALSPC3051, three plant growth promoting strains isolated from nodules of Cajanus cajan L. in Dominican Republic.</title>
        <authorList>
            <person name="Flores-Felix J.D."/>
            <person name="Araujo J."/>
            <person name="Diaz-Alcantara C."/>
            <person name="Gonzalez-Andres F."/>
            <person name="Velazquez E."/>
        </authorList>
    </citation>
    <scope>NUCLEOTIDE SEQUENCE [LARGE SCALE GENOMIC DNA]</scope>
    <source>
        <strain evidence="1 2">1040</strain>
    </source>
</reference>
<evidence type="ECO:0000313" key="2">
    <source>
        <dbReference type="Proteomes" id="UP000436468"/>
    </source>
</evidence>
<comment type="caution">
    <text evidence="1">The sequence shown here is derived from an EMBL/GenBank/DDBJ whole genome shotgun (WGS) entry which is preliminary data.</text>
</comment>
<dbReference type="Proteomes" id="UP000436468">
    <property type="component" value="Unassembled WGS sequence"/>
</dbReference>
<keyword evidence="2" id="KW-1185">Reference proteome</keyword>
<protein>
    <submittedName>
        <fullName evidence="1">Uncharacterized protein</fullName>
    </submittedName>
</protein>
<dbReference type="EMBL" id="WQNF01000025">
    <property type="protein sequence ID" value="MVT69051.1"/>
    <property type="molecule type" value="Genomic_DNA"/>
</dbReference>
<dbReference type="AlphaFoldDB" id="A0A0R3BSM7"/>
<evidence type="ECO:0000313" key="1">
    <source>
        <dbReference type="EMBL" id="MVT69051.1"/>
    </source>
</evidence>
<sequence length="62" mass="7010">MARLKVFEGNQPASSEAADILERLVAENCELRHTAVELVLQNWILRERLSDVGARKSVPLEH</sequence>
<accession>A0A0R3BSM7</accession>
<name>A0A0R3BSM7_9BRAD</name>
<gene>
    <name evidence="1" type="ORF">GPL21_28575</name>
</gene>
<proteinExistence type="predicted"/>